<dbReference type="EMBL" id="ADCY02000014">
    <property type="protein sequence ID" value="EFG31500.1"/>
    <property type="molecule type" value="Genomic_DNA"/>
</dbReference>
<comment type="caution">
    <text evidence="2">The sequence shown here is derived from an EMBL/GenBank/DDBJ whole genome shotgun (WGS) entry which is preliminary data.</text>
</comment>
<gene>
    <name evidence="2" type="ORF">HMPREF9021_00770</name>
</gene>
<dbReference type="HOGENOM" id="CLU_112832_0_0_4"/>
<dbReference type="GO" id="GO:0051276">
    <property type="term" value="P:chromosome organization"/>
    <property type="evidence" value="ECO:0007669"/>
    <property type="project" value="InterPro"/>
</dbReference>
<dbReference type="STRING" id="641147.HMPREF9021_00770"/>
<dbReference type="InterPro" id="IPR005335">
    <property type="entry name" value="Terminase_ssu"/>
</dbReference>
<organism evidence="2 3">
    <name type="scientific">Simonsiella muelleri ATCC 29453</name>
    <dbReference type="NCBI Taxonomy" id="641147"/>
    <lineage>
        <taxon>Bacteria</taxon>
        <taxon>Pseudomonadati</taxon>
        <taxon>Pseudomonadota</taxon>
        <taxon>Betaproteobacteria</taxon>
        <taxon>Neisseriales</taxon>
        <taxon>Neisseriaceae</taxon>
        <taxon>Simonsiella</taxon>
    </lineage>
</organism>
<dbReference type="AlphaFoldDB" id="V9H699"/>
<dbReference type="eggNOG" id="COG3728">
    <property type="taxonomic scope" value="Bacteria"/>
</dbReference>
<evidence type="ECO:0008006" key="4">
    <source>
        <dbReference type="Google" id="ProtNLM"/>
    </source>
</evidence>
<dbReference type="KEGG" id="smur:BWP33_09435"/>
<evidence type="ECO:0000313" key="2">
    <source>
        <dbReference type="EMBL" id="EFG31500.1"/>
    </source>
</evidence>
<accession>V9H699</accession>
<keyword evidence="3" id="KW-1185">Reference proteome</keyword>
<feature type="compositionally biased region" description="Polar residues" evidence="1">
    <location>
        <begin position="60"/>
        <end position="72"/>
    </location>
</feature>
<dbReference type="OrthoDB" id="8756642at2"/>
<dbReference type="Pfam" id="PF03592">
    <property type="entry name" value="Terminase_2"/>
    <property type="match status" value="1"/>
</dbReference>
<reference evidence="2 3" key="1">
    <citation type="submission" date="2010-03" db="EMBL/GenBank/DDBJ databases">
        <authorList>
            <consortium name="The Broad Institute Genome Sequencing Platform"/>
            <person name="Ward D."/>
            <person name="Earl A."/>
            <person name="Feldgarden M."/>
            <person name="Gevers D."/>
            <person name="Young S."/>
            <person name="Zeng Q."/>
            <person name="Koehrsen M."/>
            <person name="Alvarado L."/>
            <person name="Berlin A.M."/>
            <person name="Borenstein D."/>
            <person name="Chapman S.B."/>
            <person name="Chen Z."/>
            <person name="Engels R."/>
            <person name="Freedman E."/>
            <person name="Gellesch M."/>
            <person name="Goldberg J."/>
            <person name="Griggs A."/>
            <person name="Gujja S."/>
            <person name="Heilman E.R."/>
            <person name="Heiman D.I."/>
            <person name="Hepburn T.A."/>
            <person name="Howarth C."/>
            <person name="Jen D."/>
            <person name="Larson L."/>
            <person name="Mehta T."/>
            <person name="Park D."/>
            <person name="Pearson M."/>
            <person name="Richards J."/>
            <person name="Roberts A."/>
            <person name="Saif S."/>
            <person name="Shea T.D."/>
            <person name="Shenoy N."/>
            <person name="Sisk P."/>
            <person name="Stolte C."/>
            <person name="Sykes S.N."/>
            <person name="Walk T."/>
            <person name="White J."/>
            <person name="Yandava C."/>
            <person name="Izard J."/>
            <person name="Baranova O.V."/>
            <person name="Blanton J.M."/>
            <person name="Tanner A.C."/>
            <person name="Dewhirst F."/>
            <person name="Haas B."/>
            <person name="Nusbaum C."/>
            <person name="Birren B."/>
        </authorList>
    </citation>
    <scope>NUCLEOTIDE SEQUENCE [LARGE SCALE GENOMIC DNA]</scope>
    <source>
        <strain evidence="2 3">ATCC 29453</strain>
    </source>
</reference>
<dbReference type="RefSeq" id="WP_002641553.1">
    <property type="nucleotide sequence ID" value="NZ_CP019448.1"/>
</dbReference>
<dbReference type="Proteomes" id="UP000017813">
    <property type="component" value="Unassembled WGS sequence"/>
</dbReference>
<dbReference type="InterPro" id="IPR038713">
    <property type="entry name" value="Terminase_Gp1_N_sf"/>
</dbReference>
<name>V9H699_9NEIS</name>
<feature type="region of interest" description="Disordered" evidence="1">
    <location>
        <begin position="55"/>
        <end position="88"/>
    </location>
</feature>
<sequence>MTKEEKYRAFAAAVVAGKSNREAAILAGYKAQTASQSGSRLAKDPEIIRLIAEMTEKPQNEPTVQIQTTAETTEQHPAPNPEDPPYKRAIRKGEIIELDGKQYNTTDPKDMLTLAMLGVISPSRAQLDAAKALIPFVHGKVGDQGKKESELERARGVVQGGRFQALDAPAPIQMSLIN</sequence>
<reference evidence="2 3" key="2">
    <citation type="submission" date="2011-10" db="EMBL/GenBank/DDBJ databases">
        <title>The Genome Sequence of Simonsiella muelleri ATCC 29453.</title>
        <authorList>
            <consortium name="The Broad Institute Genome Sequencing Platform"/>
            <consortium name="The Broad Institute Genome Sequencing Center for Infectious Disease"/>
            <person name="Earl A."/>
            <person name="Ward D."/>
            <person name="Feldgarden M."/>
            <person name="Gevers D."/>
            <person name="Izard J."/>
            <person name="Baranova O.V."/>
            <person name="Blanton J.M."/>
            <person name="Tanner A.C."/>
            <person name="Dewhirst F."/>
            <person name="Young S.K."/>
            <person name="Zeng Q."/>
            <person name="Gargeya S."/>
            <person name="Fitzgerald M."/>
            <person name="Haas B."/>
            <person name="Abouelleil A."/>
            <person name="Alvarado L."/>
            <person name="Arachchi H.M."/>
            <person name="Berlin A."/>
            <person name="Brown A."/>
            <person name="Chapman S.B."/>
            <person name="Chen Z."/>
            <person name="Dunbar C."/>
            <person name="Freedman E."/>
            <person name="Gearin G."/>
            <person name="Goldberg J."/>
            <person name="Griggs A."/>
            <person name="Gujja S."/>
            <person name="Heiman D."/>
            <person name="Howarth C."/>
            <person name="Larson L."/>
            <person name="Lui A."/>
            <person name="MacDonald P.J.P."/>
            <person name="Montmayeur A."/>
            <person name="Murphy C."/>
            <person name="Neiman D."/>
            <person name="Pearson M."/>
            <person name="Priest M."/>
            <person name="Roberts A."/>
            <person name="Saif S."/>
            <person name="Shea T."/>
            <person name="Shenoy N."/>
            <person name="Sisk P."/>
            <person name="Stolte C."/>
            <person name="Sykes S."/>
            <person name="Wortman J."/>
            <person name="Nusbaum C."/>
            <person name="Birren B."/>
        </authorList>
    </citation>
    <scope>NUCLEOTIDE SEQUENCE [LARGE SCALE GENOMIC DNA]</scope>
    <source>
        <strain evidence="2 3">ATCC 29453</strain>
    </source>
</reference>
<protein>
    <recommendedName>
        <fullName evidence="4">Terminase small subunit</fullName>
    </recommendedName>
</protein>
<proteinExistence type="predicted"/>
<dbReference type="Gene3D" id="1.10.10.1400">
    <property type="entry name" value="Terminase, small subunit, N-terminal DNA-binding domain, HTH motif"/>
    <property type="match status" value="1"/>
</dbReference>
<evidence type="ECO:0000256" key="1">
    <source>
        <dbReference type="SAM" id="MobiDB-lite"/>
    </source>
</evidence>
<evidence type="ECO:0000313" key="3">
    <source>
        <dbReference type="Proteomes" id="UP000017813"/>
    </source>
</evidence>